<keyword evidence="4 7" id="KW-1133">Transmembrane helix</keyword>
<dbReference type="InterPro" id="IPR017039">
    <property type="entry name" value="Virul_fac_BrkB"/>
</dbReference>
<dbReference type="RefSeq" id="WP_344008396.1">
    <property type="nucleotide sequence ID" value="NZ_BAAAMY010000007.1"/>
</dbReference>
<comment type="subcellular location">
    <subcellularLocation>
        <location evidence="1">Cell membrane</location>
        <topology evidence="1">Multi-pass membrane protein</topology>
    </subcellularLocation>
</comment>
<accession>A0ABP5AYX5</accession>
<evidence type="ECO:0000256" key="3">
    <source>
        <dbReference type="ARBA" id="ARBA00022692"/>
    </source>
</evidence>
<proteinExistence type="predicted"/>
<evidence type="ECO:0000313" key="9">
    <source>
        <dbReference type="Proteomes" id="UP001501612"/>
    </source>
</evidence>
<keyword evidence="5 7" id="KW-0472">Membrane</keyword>
<sequence>MAGIGETVRVRLNETRIRRPAVDHLLRTLQHFGQVQGTAQAGGVTFFGFLSVFPLLALAFAALGLIARTTGASFDLVQTVNGVLPGLLGSRPGQVPLSTIETAAGAAAGIGAVGLLYAGLNLLSGMRTALLIVFEQPVDERPNFFLGKARDLVALLSLGAILLLSVAVSSIVNLLSSYLLSLVGLDDDLQWALRLLTVPIGIAVSTVLFYALFTLLGRPLAPSRALWQGALLGAVGFELLKQLSSLLIGSTQNQPAFAVFGVALVLLVWINYSARLTLIAASWVHTSDGARLLREQRDAAEQARNAATAVQLRKRPPAAPSPGPRSFAAGALSTLGATLLLQRRRRFRARNR</sequence>
<name>A0ABP5AYX5_9ACTN</name>
<feature type="transmembrane region" description="Helical" evidence="7">
    <location>
        <begin position="326"/>
        <end position="342"/>
    </location>
</feature>
<protein>
    <submittedName>
        <fullName evidence="8">YihY/virulence factor BrkB family protein</fullName>
    </submittedName>
</protein>
<dbReference type="Pfam" id="PF03631">
    <property type="entry name" value="Virul_fac_BrkB"/>
    <property type="match status" value="1"/>
</dbReference>
<dbReference type="PANTHER" id="PTHR30213:SF1">
    <property type="entry name" value="INNER MEMBRANE PROTEIN YHJD"/>
    <property type="match status" value="1"/>
</dbReference>
<gene>
    <name evidence="8" type="ORF">GCM10009737_30090</name>
</gene>
<keyword evidence="3 7" id="KW-0812">Transmembrane</keyword>
<evidence type="ECO:0000256" key="7">
    <source>
        <dbReference type="SAM" id="Phobius"/>
    </source>
</evidence>
<feature type="transmembrane region" description="Helical" evidence="7">
    <location>
        <begin position="154"/>
        <end position="180"/>
    </location>
</feature>
<reference evidence="9" key="1">
    <citation type="journal article" date="2019" name="Int. J. Syst. Evol. Microbiol.">
        <title>The Global Catalogue of Microorganisms (GCM) 10K type strain sequencing project: providing services to taxonomists for standard genome sequencing and annotation.</title>
        <authorList>
            <consortium name="The Broad Institute Genomics Platform"/>
            <consortium name="The Broad Institute Genome Sequencing Center for Infectious Disease"/>
            <person name="Wu L."/>
            <person name="Ma J."/>
        </authorList>
    </citation>
    <scope>NUCLEOTIDE SEQUENCE [LARGE SCALE GENOMIC DNA]</scope>
    <source>
        <strain evidence="9">JCM 14046</strain>
    </source>
</reference>
<dbReference type="PANTHER" id="PTHR30213">
    <property type="entry name" value="INNER MEMBRANE PROTEIN YHJD"/>
    <property type="match status" value="1"/>
</dbReference>
<evidence type="ECO:0000256" key="2">
    <source>
        <dbReference type="ARBA" id="ARBA00022475"/>
    </source>
</evidence>
<evidence type="ECO:0000313" key="8">
    <source>
        <dbReference type="EMBL" id="GAA1926240.1"/>
    </source>
</evidence>
<feature type="transmembrane region" description="Helical" evidence="7">
    <location>
        <begin position="255"/>
        <end position="274"/>
    </location>
</feature>
<evidence type="ECO:0000256" key="1">
    <source>
        <dbReference type="ARBA" id="ARBA00004651"/>
    </source>
</evidence>
<keyword evidence="2" id="KW-1003">Cell membrane</keyword>
<evidence type="ECO:0000256" key="5">
    <source>
        <dbReference type="ARBA" id="ARBA00023136"/>
    </source>
</evidence>
<dbReference type="Proteomes" id="UP001501612">
    <property type="component" value="Unassembled WGS sequence"/>
</dbReference>
<evidence type="ECO:0000256" key="4">
    <source>
        <dbReference type="ARBA" id="ARBA00022989"/>
    </source>
</evidence>
<dbReference type="EMBL" id="BAAAMY010000007">
    <property type="protein sequence ID" value="GAA1926240.1"/>
    <property type="molecule type" value="Genomic_DNA"/>
</dbReference>
<feature type="transmembrane region" description="Helical" evidence="7">
    <location>
        <begin position="192"/>
        <end position="213"/>
    </location>
</feature>
<keyword evidence="9" id="KW-1185">Reference proteome</keyword>
<evidence type="ECO:0000256" key="6">
    <source>
        <dbReference type="SAM" id="MobiDB-lite"/>
    </source>
</evidence>
<organism evidence="8 9">
    <name type="scientific">Nocardioides lentus</name>
    <dbReference type="NCBI Taxonomy" id="338077"/>
    <lineage>
        <taxon>Bacteria</taxon>
        <taxon>Bacillati</taxon>
        <taxon>Actinomycetota</taxon>
        <taxon>Actinomycetes</taxon>
        <taxon>Propionibacteriales</taxon>
        <taxon>Nocardioidaceae</taxon>
        <taxon>Nocardioides</taxon>
    </lineage>
</organism>
<feature type="region of interest" description="Disordered" evidence="6">
    <location>
        <begin position="304"/>
        <end position="325"/>
    </location>
</feature>
<comment type="caution">
    <text evidence="8">The sequence shown here is derived from an EMBL/GenBank/DDBJ whole genome shotgun (WGS) entry which is preliminary data.</text>
</comment>
<feature type="transmembrane region" description="Helical" evidence="7">
    <location>
        <begin position="46"/>
        <end position="66"/>
    </location>
</feature>